<dbReference type="SUPFAM" id="SSF48452">
    <property type="entry name" value="TPR-like"/>
    <property type="match status" value="1"/>
</dbReference>
<accession>A0A0L7R601</accession>
<reference evidence="3 4" key="1">
    <citation type="submission" date="2015-07" db="EMBL/GenBank/DDBJ databases">
        <title>The genome of Habropoda laboriosa.</title>
        <authorList>
            <person name="Pan H."/>
            <person name="Kapheim K."/>
        </authorList>
    </citation>
    <scope>NUCLEOTIDE SEQUENCE [LARGE SCALE GENOMIC DNA]</scope>
    <source>
        <strain evidence="3">0110345459</strain>
    </source>
</reference>
<evidence type="ECO:0000256" key="2">
    <source>
        <dbReference type="SAM" id="MobiDB-lite"/>
    </source>
</evidence>
<evidence type="ECO:0000313" key="3">
    <source>
        <dbReference type="EMBL" id="KOC66273.1"/>
    </source>
</evidence>
<dbReference type="SMART" id="SM00028">
    <property type="entry name" value="TPR"/>
    <property type="match status" value="7"/>
</dbReference>
<dbReference type="Gene3D" id="1.25.40.10">
    <property type="entry name" value="Tetratricopeptide repeat domain"/>
    <property type="match status" value="1"/>
</dbReference>
<dbReference type="GO" id="GO:0034464">
    <property type="term" value="C:BBSome"/>
    <property type="evidence" value="ECO:0007669"/>
    <property type="project" value="InterPro"/>
</dbReference>
<dbReference type="InterPro" id="IPR028796">
    <property type="entry name" value="BBS8"/>
</dbReference>
<protein>
    <submittedName>
        <fullName evidence="3">Tetratricopeptide repeat protein 8</fullName>
    </submittedName>
</protein>
<feature type="compositionally biased region" description="Polar residues" evidence="2">
    <location>
        <begin position="108"/>
        <end position="123"/>
    </location>
</feature>
<dbReference type="InterPro" id="IPR019734">
    <property type="entry name" value="TPR_rpt"/>
</dbReference>
<dbReference type="CDD" id="cd21341">
    <property type="entry name" value="TTC8_N"/>
    <property type="match status" value="1"/>
</dbReference>
<keyword evidence="1" id="KW-0802">TPR repeat</keyword>
<dbReference type="InterPro" id="IPR011990">
    <property type="entry name" value="TPR-like_helical_dom_sf"/>
</dbReference>
<dbReference type="PANTHER" id="PTHR44177">
    <property type="entry name" value="TETRATRICOPEPTIDE REPEAT PROTEIN 8"/>
    <property type="match status" value="1"/>
</dbReference>
<dbReference type="AlphaFoldDB" id="A0A0L7R601"/>
<dbReference type="STRING" id="597456.A0A0L7R601"/>
<feature type="compositionally biased region" description="Polar residues" evidence="2">
    <location>
        <begin position="78"/>
        <end position="99"/>
    </location>
</feature>
<evidence type="ECO:0000256" key="1">
    <source>
        <dbReference type="PROSITE-ProRule" id="PRU00339"/>
    </source>
</evidence>
<dbReference type="GO" id="GO:1905515">
    <property type="term" value="P:non-motile cilium assembly"/>
    <property type="evidence" value="ECO:0007669"/>
    <property type="project" value="InterPro"/>
</dbReference>
<dbReference type="PROSITE" id="PS50005">
    <property type="entry name" value="TPR"/>
    <property type="match status" value="1"/>
</dbReference>
<gene>
    <name evidence="3" type="ORF">WH47_07342</name>
</gene>
<dbReference type="GO" id="GO:0036064">
    <property type="term" value="C:ciliary basal body"/>
    <property type="evidence" value="ECO:0007669"/>
    <property type="project" value="TreeGrafter"/>
</dbReference>
<feature type="repeat" description="TPR" evidence="1">
    <location>
        <begin position="342"/>
        <end position="375"/>
    </location>
</feature>
<proteinExistence type="predicted"/>
<organism evidence="3 4">
    <name type="scientific">Habropoda laboriosa</name>
    <dbReference type="NCBI Taxonomy" id="597456"/>
    <lineage>
        <taxon>Eukaryota</taxon>
        <taxon>Metazoa</taxon>
        <taxon>Ecdysozoa</taxon>
        <taxon>Arthropoda</taxon>
        <taxon>Hexapoda</taxon>
        <taxon>Insecta</taxon>
        <taxon>Pterygota</taxon>
        <taxon>Neoptera</taxon>
        <taxon>Endopterygota</taxon>
        <taxon>Hymenoptera</taxon>
        <taxon>Apocrita</taxon>
        <taxon>Aculeata</taxon>
        <taxon>Apoidea</taxon>
        <taxon>Anthophila</taxon>
        <taxon>Apidae</taxon>
        <taxon>Habropoda</taxon>
    </lineage>
</organism>
<evidence type="ECO:0000313" key="4">
    <source>
        <dbReference type="Proteomes" id="UP000053825"/>
    </source>
</evidence>
<dbReference type="OrthoDB" id="421121at2759"/>
<dbReference type="PANTHER" id="PTHR44177:SF1">
    <property type="entry name" value="TETRATRICOPEPTIDE REPEAT PROTEIN 8"/>
    <property type="match status" value="1"/>
</dbReference>
<feature type="region of interest" description="Disordered" evidence="2">
    <location>
        <begin position="74"/>
        <end position="129"/>
    </location>
</feature>
<dbReference type="GO" id="GO:0097730">
    <property type="term" value="C:non-motile cilium"/>
    <property type="evidence" value="ECO:0007669"/>
    <property type="project" value="TreeGrafter"/>
</dbReference>
<name>A0A0L7R601_9HYME</name>
<dbReference type="Pfam" id="PF13181">
    <property type="entry name" value="TPR_8"/>
    <property type="match status" value="1"/>
</dbReference>
<dbReference type="Proteomes" id="UP000053825">
    <property type="component" value="Unassembled WGS sequence"/>
</dbReference>
<sequence length="496" mass="56128">MELFKALSLFNRGKYEECATICTNLLRKDPLDQAVWVLKMRALTLQVYVDDIEGEEEGIAESLLDNYTISAMPRPGTSLKNPGTSYTGQSLRPKTQSGRPLTGVVRPATQSAMSQSIEQTLRTPRTAMTARPITASSSRNVRLGTASMLTEPGGPFIQLSRLNISKYASQSSIAKPLFEYIYYHEHDVRYALDLAVQATQVCQYKDWWWKVQLGKCYYTLGLVRDAEQQFKSALKDCKTIEVVLRLVRVYIRIDQPLAALDACKKGLEYFPNDVSILTEMGRIFNGLNNTSMSLKYYKIIAQEDASHTEAIASIGMHHFYNDQPELALRYYRRLLQMGVYNTELFNNLGLCCFYAQQFDHVISCFERAISLSTDENIADVWYNISHIALTVGDMTMAEECLKLAIVSDNKHALAYNNLGVIQIRNGNVTAARTYFHAAANIANFIYEPHFNSAYLAYEVGDLQTSYIAVQKSLSAHPNHCDSKTLLNKLERYFSHM</sequence>
<dbReference type="EMBL" id="KQ414648">
    <property type="protein sequence ID" value="KOC66273.1"/>
    <property type="molecule type" value="Genomic_DNA"/>
</dbReference>
<keyword evidence="4" id="KW-1185">Reference proteome</keyword>